<dbReference type="Proteomes" id="UP000095564">
    <property type="component" value="Unassembled WGS sequence"/>
</dbReference>
<keyword evidence="4 6" id="KW-0067">ATP-binding</keyword>
<organism evidence="6 7">
    <name type="scientific">Anaerostipes hadrus</name>
    <dbReference type="NCBI Taxonomy" id="649756"/>
    <lineage>
        <taxon>Bacteria</taxon>
        <taxon>Bacillati</taxon>
        <taxon>Bacillota</taxon>
        <taxon>Clostridia</taxon>
        <taxon>Lachnospirales</taxon>
        <taxon>Lachnospiraceae</taxon>
        <taxon>Anaerostipes</taxon>
    </lineage>
</organism>
<dbReference type="Pfam" id="PF00005">
    <property type="entry name" value="ABC_tran"/>
    <property type="match status" value="1"/>
</dbReference>
<evidence type="ECO:0000256" key="3">
    <source>
        <dbReference type="ARBA" id="ARBA00022741"/>
    </source>
</evidence>
<dbReference type="EC" id="3.6.3.30" evidence="6"/>
<gene>
    <name evidence="6" type="primary">fbpC</name>
    <name evidence="6" type="ORF">ERS852520_00501</name>
</gene>
<dbReference type="GO" id="GO:0005524">
    <property type="term" value="F:ATP binding"/>
    <property type="evidence" value="ECO:0007669"/>
    <property type="project" value="UniProtKB-KW"/>
</dbReference>
<dbReference type="SUPFAM" id="SSF52540">
    <property type="entry name" value="P-loop containing nucleoside triphosphate hydrolases"/>
    <property type="match status" value="1"/>
</dbReference>
<evidence type="ECO:0000256" key="2">
    <source>
        <dbReference type="ARBA" id="ARBA00022448"/>
    </source>
</evidence>
<evidence type="ECO:0000256" key="1">
    <source>
        <dbReference type="ARBA" id="ARBA00005417"/>
    </source>
</evidence>
<dbReference type="PANTHER" id="PTHR43335">
    <property type="entry name" value="ABC TRANSPORTER, ATP-BINDING PROTEIN"/>
    <property type="match status" value="1"/>
</dbReference>
<dbReference type="PROSITE" id="PS00211">
    <property type="entry name" value="ABC_TRANSPORTER_1"/>
    <property type="match status" value="1"/>
</dbReference>
<accession>A0A174K878</accession>
<keyword evidence="2" id="KW-0813">Transport</keyword>
<dbReference type="SMART" id="SM00382">
    <property type="entry name" value="AAA"/>
    <property type="match status" value="1"/>
</dbReference>
<dbReference type="EMBL" id="CZAU01000003">
    <property type="protein sequence ID" value="CUP05968.1"/>
    <property type="molecule type" value="Genomic_DNA"/>
</dbReference>
<proteinExistence type="inferred from homology"/>
<dbReference type="RefSeq" id="WP_055159475.1">
    <property type="nucleotide sequence ID" value="NZ_CZAU01000003.1"/>
</dbReference>
<dbReference type="InterPro" id="IPR017871">
    <property type="entry name" value="ABC_transporter-like_CS"/>
</dbReference>
<evidence type="ECO:0000313" key="7">
    <source>
        <dbReference type="Proteomes" id="UP000095564"/>
    </source>
</evidence>
<reference evidence="6 7" key="1">
    <citation type="submission" date="2015-09" db="EMBL/GenBank/DDBJ databases">
        <authorList>
            <consortium name="Pathogen Informatics"/>
        </authorList>
    </citation>
    <scope>NUCLEOTIDE SEQUENCE [LARGE SCALE GENOMIC DNA]</scope>
    <source>
        <strain evidence="6 7">2789STDY5834908</strain>
    </source>
</reference>
<evidence type="ECO:0000259" key="5">
    <source>
        <dbReference type="PROSITE" id="PS50893"/>
    </source>
</evidence>
<feature type="domain" description="ABC transporter" evidence="5">
    <location>
        <begin position="3"/>
        <end position="213"/>
    </location>
</feature>
<dbReference type="PANTHER" id="PTHR43335:SF4">
    <property type="entry name" value="ABC TRANSPORTER, ATP-BINDING PROTEIN"/>
    <property type="match status" value="1"/>
</dbReference>
<dbReference type="GO" id="GO:0016887">
    <property type="term" value="F:ATP hydrolysis activity"/>
    <property type="evidence" value="ECO:0007669"/>
    <property type="project" value="InterPro"/>
</dbReference>
<keyword evidence="3" id="KW-0547">Nucleotide-binding</keyword>
<dbReference type="AlphaFoldDB" id="A0A174K878"/>
<dbReference type="PROSITE" id="PS50893">
    <property type="entry name" value="ABC_TRANSPORTER_2"/>
    <property type="match status" value="1"/>
</dbReference>
<dbReference type="InterPro" id="IPR027417">
    <property type="entry name" value="P-loop_NTPase"/>
</dbReference>
<comment type="similarity">
    <text evidence="1">Belongs to the ABC transporter superfamily.</text>
</comment>
<dbReference type="InterPro" id="IPR003593">
    <property type="entry name" value="AAA+_ATPase"/>
</dbReference>
<name>A0A174K878_ANAHA</name>
<keyword evidence="6" id="KW-0378">Hydrolase</keyword>
<dbReference type="OrthoDB" id="9809205at2"/>
<evidence type="ECO:0000256" key="4">
    <source>
        <dbReference type="ARBA" id="ARBA00022840"/>
    </source>
</evidence>
<protein>
    <submittedName>
        <fullName evidence="6">Fe(3+) ions import ATP-binding protein FbpC</fullName>
        <ecNumber evidence="6">3.6.3.30</ecNumber>
    </submittedName>
</protein>
<sequence length="213" mass="23921">MKIEVCHVEKSLKGREVLKDISCVMESGKIYGLYGHNGSGKTMLMRCILGLIHIDHGNIIIDGKKLGKDIDFPQSVGAIIENPIFFPYATGFENLKILADIKGVIGEKEIREVLRKVGLDDQDNRTVSKYSLGMRQRLAIAQAVMEKPQLLVLDEPTNALDEDGIIMFKKIIMEEVKRGALIILASHHREDIDQLSDVRIKLSDGKIVEEREK</sequence>
<dbReference type="Gene3D" id="3.40.50.300">
    <property type="entry name" value="P-loop containing nucleotide triphosphate hydrolases"/>
    <property type="match status" value="1"/>
</dbReference>
<evidence type="ECO:0000313" key="6">
    <source>
        <dbReference type="EMBL" id="CUP05968.1"/>
    </source>
</evidence>
<dbReference type="InterPro" id="IPR003439">
    <property type="entry name" value="ABC_transporter-like_ATP-bd"/>
</dbReference>